<dbReference type="PANTHER" id="PTHR43201:SF5">
    <property type="entry name" value="MEDIUM-CHAIN ACYL-COA LIGASE ACSF2, MITOCHONDRIAL"/>
    <property type="match status" value="1"/>
</dbReference>
<dbReference type="Pfam" id="PF00501">
    <property type="entry name" value="AMP-binding"/>
    <property type="match status" value="1"/>
</dbReference>
<proteinExistence type="inferred from homology"/>
<name>A0A7W9LR06_9ACTN</name>
<dbReference type="CDD" id="cd04433">
    <property type="entry name" value="AFD_class_I"/>
    <property type="match status" value="1"/>
</dbReference>
<protein>
    <submittedName>
        <fullName evidence="4">Acyl-CoA synthetase (AMP-forming)/AMP-acid ligase II</fullName>
    </submittedName>
</protein>
<dbReference type="SUPFAM" id="SSF56801">
    <property type="entry name" value="Acetyl-CoA synthetase-like"/>
    <property type="match status" value="1"/>
</dbReference>
<evidence type="ECO:0000256" key="1">
    <source>
        <dbReference type="ARBA" id="ARBA00006432"/>
    </source>
</evidence>
<comment type="caution">
    <text evidence="4">The sequence shown here is derived from an EMBL/GenBank/DDBJ whole genome shotgun (WGS) entry which is preliminary data.</text>
</comment>
<dbReference type="Gene3D" id="3.30.300.30">
    <property type="match status" value="1"/>
</dbReference>
<comment type="similarity">
    <text evidence="1">Belongs to the ATP-dependent AMP-binding enzyme family.</text>
</comment>
<evidence type="ECO:0000256" key="2">
    <source>
        <dbReference type="ARBA" id="ARBA00022598"/>
    </source>
</evidence>
<evidence type="ECO:0000313" key="5">
    <source>
        <dbReference type="Proteomes" id="UP000590647"/>
    </source>
</evidence>
<dbReference type="GO" id="GO:0006631">
    <property type="term" value="P:fatty acid metabolic process"/>
    <property type="evidence" value="ECO:0007669"/>
    <property type="project" value="TreeGrafter"/>
</dbReference>
<dbReference type="AlphaFoldDB" id="A0A7W9LR06"/>
<evidence type="ECO:0000313" key="4">
    <source>
        <dbReference type="EMBL" id="MBB5792926.1"/>
    </source>
</evidence>
<dbReference type="Gene3D" id="3.40.50.12780">
    <property type="entry name" value="N-terminal domain of ligase-like"/>
    <property type="match status" value="1"/>
</dbReference>
<keyword evidence="5" id="KW-1185">Reference proteome</keyword>
<reference evidence="4 5" key="1">
    <citation type="submission" date="2020-08" db="EMBL/GenBank/DDBJ databases">
        <title>Sequencing the genomes of 1000 actinobacteria strains.</title>
        <authorList>
            <person name="Klenk H.-P."/>
        </authorList>
    </citation>
    <scope>NUCLEOTIDE SEQUENCE [LARGE SCALE GENOMIC DNA]</scope>
    <source>
        <strain evidence="4 5">DSM 40084</strain>
    </source>
</reference>
<accession>A0A7W9LR06</accession>
<dbReference type="RefSeq" id="WP_184980838.1">
    <property type="nucleotide sequence ID" value="NZ_JACHNE010000001.1"/>
</dbReference>
<dbReference type="PANTHER" id="PTHR43201">
    <property type="entry name" value="ACYL-COA SYNTHETASE"/>
    <property type="match status" value="1"/>
</dbReference>
<dbReference type="GO" id="GO:0031956">
    <property type="term" value="F:medium-chain fatty acid-CoA ligase activity"/>
    <property type="evidence" value="ECO:0007669"/>
    <property type="project" value="TreeGrafter"/>
</dbReference>
<dbReference type="InterPro" id="IPR042099">
    <property type="entry name" value="ANL_N_sf"/>
</dbReference>
<dbReference type="Proteomes" id="UP000590647">
    <property type="component" value="Unassembled WGS sequence"/>
</dbReference>
<organism evidence="4 5">
    <name type="scientific">Streptomyces caelestis</name>
    <dbReference type="NCBI Taxonomy" id="36816"/>
    <lineage>
        <taxon>Bacteria</taxon>
        <taxon>Bacillati</taxon>
        <taxon>Actinomycetota</taxon>
        <taxon>Actinomycetes</taxon>
        <taxon>Kitasatosporales</taxon>
        <taxon>Streptomycetaceae</taxon>
        <taxon>Streptomyces</taxon>
    </lineage>
</organism>
<sequence length="495" mass="52110">MTEPSSSRPVLIAADALTGTPSALDQNALRELVRATADLVRTRVRDLKPGTALAIALRNSVQAVALQFAAEELGLVPLPLAPRSDHTALRAAARSSGATVLAHLSPGPAARLEIEKLPDSEPFAEPDPDWGLAISTSGSTGSGTTVFLSRTALVRNARAFADRTGLGAEARYLVTAPLWHVGGSVVGLRAALASGAVLLLPPEAKPGILAEWVDRYRPTHLAGVPTVLFDLLGKRSGPSAADGWPGQIITGGMAVEGTLVGALHALGSRVTVLYGMTEFTNAVLSARIDPGFLPPTGFVGRPFPGVECRIEPVAGQSREAEPYGHLLARGYPQAAAVVRDGRPRPLETDADGWYRTGDLARATADGYVIVGRSRDMVIRGGVNICAATLVDAARRTLRAKEAVVQALPSERLGEDIALIVHGPSGEECRSLQRDFLAQLPHGTRPGYLIVSRSPLPRTANDKYDLAGMYRRTVALVRPGDAASSGLPIVSVDHWS</sequence>
<dbReference type="InterPro" id="IPR045851">
    <property type="entry name" value="AMP-bd_C_sf"/>
</dbReference>
<feature type="domain" description="AMP-dependent synthetase/ligase" evidence="3">
    <location>
        <begin position="29"/>
        <end position="331"/>
    </location>
</feature>
<gene>
    <name evidence="4" type="ORF">HDA41_000890</name>
</gene>
<dbReference type="EMBL" id="JACHNE010000001">
    <property type="protein sequence ID" value="MBB5792926.1"/>
    <property type="molecule type" value="Genomic_DNA"/>
</dbReference>
<evidence type="ECO:0000259" key="3">
    <source>
        <dbReference type="Pfam" id="PF00501"/>
    </source>
</evidence>
<keyword evidence="2 4" id="KW-0436">Ligase</keyword>
<dbReference type="InterPro" id="IPR000873">
    <property type="entry name" value="AMP-dep_synth/lig_dom"/>
</dbReference>